<dbReference type="GO" id="GO:0008168">
    <property type="term" value="F:methyltransferase activity"/>
    <property type="evidence" value="ECO:0007669"/>
    <property type="project" value="UniProtKB-KW"/>
</dbReference>
<organism evidence="1 2">
    <name type="scientific">Tahibacter soli</name>
    <dbReference type="NCBI Taxonomy" id="2983605"/>
    <lineage>
        <taxon>Bacteria</taxon>
        <taxon>Pseudomonadati</taxon>
        <taxon>Pseudomonadota</taxon>
        <taxon>Gammaproteobacteria</taxon>
        <taxon>Lysobacterales</taxon>
        <taxon>Rhodanobacteraceae</taxon>
        <taxon>Tahibacter</taxon>
    </lineage>
</organism>
<proteinExistence type="predicted"/>
<dbReference type="Proteomes" id="UP001139971">
    <property type="component" value="Unassembled WGS sequence"/>
</dbReference>
<dbReference type="Gene3D" id="3.40.50.150">
    <property type="entry name" value="Vaccinia Virus protein VP39"/>
    <property type="match status" value="1"/>
</dbReference>
<protein>
    <submittedName>
        <fullName evidence="1">Class I SAM-dependent methyltransferase</fullName>
    </submittedName>
</protein>
<comment type="caution">
    <text evidence="1">The sequence shown here is derived from an EMBL/GenBank/DDBJ whole genome shotgun (WGS) entry which is preliminary data.</text>
</comment>
<keyword evidence="1" id="KW-0808">Transferase</keyword>
<accession>A0A9X4BKG8</accession>
<reference evidence="1" key="1">
    <citation type="submission" date="2023-02" db="EMBL/GenBank/DDBJ databases">
        <title>Tahibacter soli sp. nov. isolated from soil.</title>
        <authorList>
            <person name="Baek J.H."/>
            <person name="Lee J.K."/>
            <person name="Choi D.G."/>
            <person name="Jeon C.O."/>
        </authorList>
    </citation>
    <scope>NUCLEOTIDE SEQUENCE</scope>
    <source>
        <strain evidence="1">BL</strain>
    </source>
</reference>
<dbReference type="GO" id="GO:0032259">
    <property type="term" value="P:methylation"/>
    <property type="evidence" value="ECO:0007669"/>
    <property type="project" value="UniProtKB-KW"/>
</dbReference>
<keyword evidence="2" id="KW-1185">Reference proteome</keyword>
<evidence type="ECO:0000313" key="1">
    <source>
        <dbReference type="EMBL" id="MDC8016121.1"/>
    </source>
</evidence>
<gene>
    <name evidence="1" type="ORF">OD750_026645</name>
</gene>
<dbReference type="EMBL" id="JAOVZO020000023">
    <property type="protein sequence ID" value="MDC8016121.1"/>
    <property type="molecule type" value="Genomic_DNA"/>
</dbReference>
<keyword evidence="1" id="KW-0489">Methyltransferase</keyword>
<dbReference type="RefSeq" id="WP_263542592.1">
    <property type="nucleotide sequence ID" value="NZ_JAOVZO020000023.1"/>
</dbReference>
<name>A0A9X4BKG8_9GAMM</name>
<sequence length="477" mass="50117">MSLDDAPRLLRLPLPVEADAQRLDFSAPRQAWAGESQRRLWAPRLAAIRAALLDIELDDVAAGRIAATALECAPAQIAPLTARLRSLDLAAIPLGARVETGPATDDTPVPHYRLALTRRDGIDALVDALASGDLAASLRLAGYPDCCGTALTTALADGERLPLAIHAAGSARTSAGSRAWEAGGLLQSLGLAAVPHIACSDRCDASRALGAARLARGRAAGHDAAIGWLTEVLAWPMRYSRRNGIAELHTPVLRLLADAGARQPRLDYASSSATPRASGGGVAHVETAVVETSLDGEFDNPAAADYGFDSVHAWRTRQAEVVWEQSRRLRAAGGSLLDLACGDGYLLQLAEAETRRLQVFGLDTRQDQVVRARRRLPHRADALAVGGPTRLRDGLAGCPVPVDVALLRPEDVVDLAATERAALLDSIFAAARCVIAYASDRALRRHGSLAQLLAAAGLVAETVPAAADISVAAYRAG</sequence>
<evidence type="ECO:0000313" key="2">
    <source>
        <dbReference type="Proteomes" id="UP001139971"/>
    </source>
</evidence>
<dbReference type="InterPro" id="IPR029063">
    <property type="entry name" value="SAM-dependent_MTases_sf"/>
</dbReference>
<dbReference type="AlphaFoldDB" id="A0A9X4BKG8"/>
<dbReference type="SUPFAM" id="SSF53335">
    <property type="entry name" value="S-adenosyl-L-methionine-dependent methyltransferases"/>
    <property type="match status" value="1"/>
</dbReference>